<dbReference type="EC" id="5.2.1.8" evidence="2"/>
<dbReference type="EMBL" id="HBGN01024933">
    <property type="protein sequence ID" value="CAD9339780.1"/>
    <property type="molecule type" value="Transcribed_RNA"/>
</dbReference>
<dbReference type="InterPro" id="IPR011990">
    <property type="entry name" value="TPR-like_helical_dom_sf"/>
</dbReference>
<dbReference type="InterPro" id="IPR019734">
    <property type="entry name" value="TPR_rpt"/>
</dbReference>
<keyword evidence="3" id="KW-0697">Rotamase</keyword>
<dbReference type="Gene3D" id="1.25.40.10">
    <property type="entry name" value="Tetratricopeptide repeat domain"/>
    <property type="match status" value="1"/>
</dbReference>
<evidence type="ECO:0000256" key="5">
    <source>
        <dbReference type="PROSITE-ProRule" id="PRU00339"/>
    </source>
</evidence>
<feature type="compositionally biased region" description="Basic residues" evidence="6">
    <location>
        <begin position="418"/>
        <end position="431"/>
    </location>
</feature>
<protein>
    <recommendedName>
        <fullName evidence="2">peptidylprolyl isomerase</fullName>
        <ecNumber evidence="2">5.2.1.8</ecNumber>
    </recommendedName>
</protein>
<evidence type="ECO:0000256" key="1">
    <source>
        <dbReference type="ARBA" id="ARBA00000971"/>
    </source>
</evidence>
<feature type="region of interest" description="Disordered" evidence="6">
    <location>
        <begin position="415"/>
        <end position="453"/>
    </location>
</feature>
<name>A0A7S1ZI37_9STRA</name>
<dbReference type="GO" id="GO:0003755">
    <property type="term" value="F:peptidyl-prolyl cis-trans isomerase activity"/>
    <property type="evidence" value="ECO:0007669"/>
    <property type="project" value="UniProtKB-EC"/>
</dbReference>
<feature type="compositionally biased region" description="Basic and acidic residues" evidence="6">
    <location>
        <begin position="33"/>
        <end position="48"/>
    </location>
</feature>
<feature type="region of interest" description="Disordered" evidence="6">
    <location>
        <begin position="33"/>
        <end position="60"/>
    </location>
</feature>
<feature type="compositionally biased region" description="Basic and acidic residues" evidence="6">
    <location>
        <begin position="158"/>
        <end position="167"/>
    </location>
</feature>
<gene>
    <name evidence="7" type="ORF">DBRI1063_LOCUS15950</name>
</gene>
<sequence length="453" mass="51114">MDGLKRRISLIRLRHQADKLGLVWDPSNPWMMRPKEHLQCSEKEKDGIESEEETENESKEKIRFNATKYGNHADLIPDFPGDWIPYDPDMTSKPKPCGIDFNKYEYGDFLGERYGSHLVQSHEEAEKENVVEKDDDSSKANDAIKEAEHPANPSAFNGDKDKMKGDDDTSNNSTSEVGAKVENLEVSSQKEDSMDIVSTPLHNGDIEEEEDDDSSREADFTSPAWEVLLESVLLLKESGNDALQAGAINLAARRYDKAIQYCAVAYTEFPVGDVTFLVSHQDEMMKNSGHEIHWTALLKALITIRLNLSMTMLKKQINDPPAALEQAQLALNELKPFTSTKWRLDKAQEDEINQQTYKEAKELQAKAYFRLGTAQTSSGDFAAAIRSFEHSMRSTREATPGREPEPVVLRRLADAKREHLRKKKRHRKKFKFMFSNEEGGGTNGASGTEGKEG</sequence>
<evidence type="ECO:0000256" key="6">
    <source>
        <dbReference type="SAM" id="MobiDB-lite"/>
    </source>
</evidence>
<evidence type="ECO:0000256" key="4">
    <source>
        <dbReference type="ARBA" id="ARBA00023235"/>
    </source>
</evidence>
<comment type="catalytic activity">
    <reaction evidence="1">
        <text>[protein]-peptidylproline (omega=180) = [protein]-peptidylproline (omega=0)</text>
        <dbReference type="Rhea" id="RHEA:16237"/>
        <dbReference type="Rhea" id="RHEA-COMP:10747"/>
        <dbReference type="Rhea" id="RHEA-COMP:10748"/>
        <dbReference type="ChEBI" id="CHEBI:83833"/>
        <dbReference type="ChEBI" id="CHEBI:83834"/>
        <dbReference type="EC" id="5.2.1.8"/>
    </reaction>
</comment>
<evidence type="ECO:0000256" key="2">
    <source>
        <dbReference type="ARBA" id="ARBA00013194"/>
    </source>
</evidence>
<keyword evidence="5" id="KW-0802">TPR repeat</keyword>
<dbReference type="PANTHER" id="PTHR46512:SF9">
    <property type="entry name" value="PEPTIDYLPROLYL ISOMERASE"/>
    <property type="match status" value="1"/>
</dbReference>
<reference evidence="7" key="1">
    <citation type="submission" date="2021-01" db="EMBL/GenBank/DDBJ databases">
        <authorList>
            <person name="Corre E."/>
            <person name="Pelletier E."/>
            <person name="Niang G."/>
            <person name="Scheremetjew M."/>
            <person name="Finn R."/>
            <person name="Kale V."/>
            <person name="Holt S."/>
            <person name="Cochrane G."/>
            <person name="Meng A."/>
            <person name="Brown T."/>
            <person name="Cohen L."/>
        </authorList>
    </citation>
    <scope>NUCLEOTIDE SEQUENCE</scope>
    <source>
        <strain evidence="7">Pop2</strain>
    </source>
</reference>
<dbReference type="PROSITE" id="PS50005">
    <property type="entry name" value="TPR"/>
    <property type="match status" value="1"/>
</dbReference>
<dbReference type="InterPro" id="IPR050754">
    <property type="entry name" value="FKBP4/5/8-like"/>
</dbReference>
<evidence type="ECO:0000256" key="3">
    <source>
        <dbReference type="ARBA" id="ARBA00023110"/>
    </source>
</evidence>
<keyword evidence="4" id="KW-0413">Isomerase</keyword>
<feature type="repeat" description="TPR" evidence="5">
    <location>
        <begin position="365"/>
        <end position="398"/>
    </location>
</feature>
<dbReference type="PANTHER" id="PTHR46512">
    <property type="entry name" value="PEPTIDYLPROLYL ISOMERASE"/>
    <property type="match status" value="1"/>
</dbReference>
<evidence type="ECO:0000313" key="7">
    <source>
        <dbReference type="EMBL" id="CAD9339780.1"/>
    </source>
</evidence>
<proteinExistence type="predicted"/>
<dbReference type="AlphaFoldDB" id="A0A7S1ZI37"/>
<feature type="region of interest" description="Disordered" evidence="6">
    <location>
        <begin position="120"/>
        <end position="219"/>
    </location>
</feature>
<dbReference type="SUPFAM" id="SSF48452">
    <property type="entry name" value="TPR-like"/>
    <property type="match status" value="1"/>
</dbReference>
<organism evidence="7">
    <name type="scientific">Ditylum brightwellii</name>
    <dbReference type="NCBI Taxonomy" id="49249"/>
    <lineage>
        <taxon>Eukaryota</taxon>
        <taxon>Sar</taxon>
        <taxon>Stramenopiles</taxon>
        <taxon>Ochrophyta</taxon>
        <taxon>Bacillariophyta</taxon>
        <taxon>Mediophyceae</taxon>
        <taxon>Lithodesmiophycidae</taxon>
        <taxon>Lithodesmiales</taxon>
        <taxon>Lithodesmiaceae</taxon>
        <taxon>Ditylum</taxon>
    </lineage>
</organism>
<feature type="compositionally biased region" description="Basic and acidic residues" evidence="6">
    <location>
        <begin position="120"/>
        <end position="149"/>
    </location>
</feature>
<accession>A0A7S1ZI37</accession>